<name>A0ACC0XNK6_9ROSI</name>
<dbReference type="Proteomes" id="UP001163603">
    <property type="component" value="Chromosome 11"/>
</dbReference>
<accession>A0ACC0XNK6</accession>
<dbReference type="EMBL" id="CM047746">
    <property type="protein sequence ID" value="KAJ0020805.1"/>
    <property type="molecule type" value="Genomic_DNA"/>
</dbReference>
<sequence>MTGKKEMFTKLEDMKGMVRLGNGDKVPIKGKDSSGVEFINVPMRNRSFIVDWSAMDVEALRSKEEKASMLPTVEVIDEAYGSCQVGRQHRLSSPSSTTWRKEKDPQENERVDDVGARGMRSLKEIDQSFRRAMLEPIKEEYHSSQEAKKSKEVKKISMVAPNFK</sequence>
<protein>
    <submittedName>
        <fullName evidence="1">Uncharacterized protein</fullName>
    </submittedName>
</protein>
<proteinExistence type="predicted"/>
<comment type="caution">
    <text evidence="1">The sequence shown here is derived from an EMBL/GenBank/DDBJ whole genome shotgun (WGS) entry which is preliminary data.</text>
</comment>
<organism evidence="1 2">
    <name type="scientific">Pistacia integerrima</name>
    <dbReference type="NCBI Taxonomy" id="434235"/>
    <lineage>
        <taxon>Eukaryota</taxon>
        <taxon>Viridiplantae</taxon>
        <taxon>Streptophyta</taxon>
        <taxon>Embryophyta</taxon>
        <taxon>Tracheophyta</taxon>
        <taxon>Spermatophyta</taxon>
        <taxon>Magnoliopsida</taxon>
        <taxon>eudicotyledons</taxon>
        <taxon>Gunneridae</taxon>
        <taxon>Pentapetalae</taxon>
        <taxon>rosids</taxon>
        <taxon>malvids</taxon>
        <taxon>Sapindales</taxon>
        <taxon>Anacardiaceae</taxon>
        <taxon>Pistacia</taxon>
    </lineage>
</organism>
<gene>
    <name evidence="1" type="ORF">Pint_31750</name>
</gene>
<keyword evidence="2" id="KW-1185">Reference proteome</keyword>
<evidence type="ECO:0000313" key="2">
    <source>
        <dbReference type="Proteomes" id="UP001163603"/>
    </source>
</evidence>
<reference evidence="2" key="1">
    <citation type="journal article" date="2023" name="G3 (Bethesda)">
        <title>Genome assembly and association tests identify interacting loci associated with vigor, precocity, and sex in interspecific pistachio rootstocks.</title>
        <authorList>
            <person name="Palmer W."/>
            <person name="Jacygrad E."/>
            <person name="Sagayaradj S."/>
            <person name="Cavanaugh K."/>
            <person name="Han R."/>
            <person name="Bertier L."/>
            <person name="Beede B."/>
            <person name="Kafkas S."/>
            <person name="Golino D."/>
            <person name="Preece J."/>
            <person name="Michelmore R."/>
        </authorList>
    </citation>
    <scope>NUCLEOTIDE SEQUENCE [LARGE SCALE GENOMIC DNA]</scope>
</reference>
<evidence type="ECO:0000313" key="1">
    <source>
        <dbReference type="EMBL" id="KAJ0020805.1"/>
    </source>
</evidence>